<dbReference type="InterPro" id="IPR001041">
    <property type="entry name" value="2Fe-2S_ferredoxin-type"/>
</dbReference>
<evidence type="ECO:0000259" key="7">
    <source>
        <dbReference type="PROSITE" id="PS51085"/>
    </source>
</evidence>
<keyword evidence="4" id="KW-0408">Iron</keyword>
<evidence type="ECO:0000256" key="2">
    <source>
        <dbReference type="ARBA" id="ARBA00022714"/>
    </source>
</evidence>
<comment type="similarity">
    <text evidence="1">Belongs to the adrenodoxin/putidaredoxin family.</text>
</comment>
<dbReference type="GO" id="GO:0009055">
    <property type="term" value="F:electron transfer activity"/>
    <property type="evidence" value="ECO:0007669"/>
    <property type="project" value="TreeGrafter"/>
</dbReference>
<accession>A0A518AY53</accession>
<dbReference type="CDD" id="cd00207">
    <property type="entry name" value="fer2"/>
    <property type="match status" value="1"/>
</dbReference>
<dbReference type="Proteomes" id="UP000317093">
    <property type="component" value="Chromosome"/>
</dbReference>
<dbReference type="InterPro" id="IPR012675">
    <property type="entry name" value="Beta-grasp_dom_sf"/>
</dbReference>
<evidence type="ECO:0000256" key="6">
    <source>
        <dbReference type="ARBA" id="ARBA00034078"/>
    </source>
</evidence>
<feature type="domain" description="2Fe-2S ferredoxin-type" evidence="7">
    <location>
        <begin position="20"/>
        <end position="127"/>
    </location>
</feature>
<dbReference type="KEGG" id="knv:Pan216_04650"/>
<sequence>MGGTNPYIEKAEFTPAKQKYTITFMPEGKVVEVDPENVPYGRTGLPGSLLDIALGADLDVDHACGGVCACSTCHVIVREGLESCNEATDDELDMLDDARGVELESRLSCQCVPNGTKNLIVEIPTWNRNLVKEDD</sequence>
<dbReference type="RefSeq" id="WP_145254212.1">
    <property type="nucleotide sequence ID" value="NZ_CP036279.1"/>
</dbReference>
<evidence type="ECO:0000256" key="3">
    <source>
        <dbReference type="ARBA" id="ARBA00022723"/>
    </source>
</evidence>
<dbReference type="OrthoDB" id="9799640at2"/>
<keyword evidence="9" id="KW-1185">Reference proteome</keyword>
<evidence type="ECO:0000256" key="1">
    <source>
        <dbReference type="ARBA" id="ARBA00010914"/>
    </source>
</evidence>
<dbReference type="PROSITE" id="PS51085">
    <property type="entry name" value="2FE2S_FER_2"/>
    <property type="match status" value="1"/>
</dbReference>
<keyword evidence="3" id="KW-0479">Metal-binding</keyword>
<dbReference type="SUPFAM" id="SSF54292">
    <property type="entry name" value="2Fe-2S ferredoxin-like"/>
    <property type="match status" value="1"/>
</dbReference>
<dbReference type="GO" id="GO:0046872">
    <property type="term" value="F:metal ion binding"/>
    <property type="evidence" value="ECO:0007669"/>
    <property type="project" value="UniProtKB-KW"/>
</dbReference>
<dbReference type="InterPro" id="IPR001055">
    <property type="entry name" value="Adrenodoxin-like"/>
</dbReference>
<proteinExistence type="inferred from homology"/>
<dbReference type="GO" id="GO:0140647">
    <property type="term" value="P:P450-containing electron transport chain"/>
    <property type="evidence" value="ECO:0007669"/>
    <property type="project" value="InterPro"/>
</dbReference>
<reference evidence="8 9" key="1">
    <citation type="submission" date="2019-02" db="EMBL/GenBank/DDBJ databases">
        <title>Deep-cultivation of Planctomycetes and their phenomic and genomic characterization uncovers novel biology.</title>
        <authorList>
            <person name="Wiegand S."/>
            <person name="Jogler M."/>
            <person name="Boedeker C."/>
            <person name="Pinto D."/>
            <person name="Vollmers J."/>
            <person name="Rivas-Marin E."/>
            <person name="Kohn T."/>
            <person name="Peeters S.H."/>
            <person name="Heuer A."/>
            <person name="Rast P."/>
            <person name="Oberbeckmann S."/>
            <person name="Bunk B."/>
            <person name="Jeske O."/>
            <person name="Meyerdierks A."/>
            <person name="Storesund J.E."/>
            <person name="Kallscheuer N."/>
            <person name="Luecker S."/>
            <person name="Lage O.M."/>
            <person name="Pohl T."/>
            <person name="Merkel B.J."/>
            <person name="Hornburger P."/>
            <person name="Mueller R.-W."/>
            <person name="Bruemmer F."/>
            <person name="Labrenz M."/>
            <person name="Spormann A.M."/>
            <person name="Op den Camp H."/>
            <person name="Overmann J."/>
            <person name="Amann R."/>
            <person name="Jetten M.S.M."/>
            <person name="Mascher T."/>
            <person name="Medema M.H."/>
            <person name="Devos D.P."/>
            <person name="Kaster A.-K."/>
            <person name="Ovreas L."/>
            <person name="Rohde M."/>
            <person name="Galperin M.Y."/>
            <person name="Jogler C."/>
        </authorList>
    </citation>
    <scope>NUCLEOTIDE SEQUENCE [LARGE SCALE GENOMIC DNA]</scope>
    <source>
        <strain evidence="8 9">Pan216</strain>
    </source>
</reference>
<name>A0A518AY53_9BACT</name>
<dbReference type="AlphaFoldDB" id="A0A518AY53"/>
<dbReference type="GO" id="GO:0051537">
    <property type="term" value="F:2 iron, 2 sulfur cluster binding"/>
    <property type="evidence" value="ECO:0007669"/>
    <property type="project" value="UniProtKB-KW"/>
</dbReference>
<gene>
    <name evidence="8" type="primary">fdx</name>
    <name evidence="8" type="ORF">Pan216_04650</name>
</gene>
<evidence type="ECO:0000313" key="8">
    <source>
        <dbReference type="EMBL" id="QDU59634.1"/>
    </source>
</evidence>
<organism evidence="8 9">
    <name type="scientific">Kolteria novifilia</name>
    <dbReference type="NCBI Taxonomy" id="2527975"/>
    <lineage>
        <taxon>Bacteria</taxon>
        <taxon>Pseudomonadati</taxon>
        <taxon>Planctomycetota</taxon>
        <taxon>Planctomycetia</taxon>
        <taxon>Kolteriales</taxon>
        <taxon>Kolteriaceae</taxon>
        <taxon>Kolteria</taxon>
    </lineage>
</organism>
<dbReference type="PANTHER" id="PTHR23426">
    <property type="entry name" value="FERREDOXIN/ADRENODOXIN"/>
    <property type="match status" value="1"/>
</dbReference>
<protein>
    <submittedName>
        <fullName evidence="8">2Fe-2S ferredoxin</fullName>
    </submittedName>
</protein>
<dbReference type="PRINTS" id="PR00355">
    <property type="entry name" value="ADRENODOXIN"/>
</dbReference>
<dbReference type="EMBL" id="CP036279">
    <property type="protein sequence ID" value="QDU59634.1"/>
    <property type="molecule type" value="Genomic_DNA"/>
</dbReference>
<dbReference type="InterPro" id="IPR036010">
    <property type="entry name" value="2Fe-2S_ferredoxin-like_sf"/>
</dbReference>
<dbReference type="Pfam" id="PF00111">
    <property type="entry name" value="Fer2"/>
    <property type="match status" value="1"/>
</dbReference>
<keyword evidence="5" id="KW-0411">Iron-sulfur</keyword>
<evidence type="ECO:0000256" key="5">
    <source>
        <dbReference type="ARBA" id="ARBA00023014"/>
    </source>
</evidence>
<keyword evidence="2" id="KW-0001">2Fe-2S</keyword>
<dbReference type="PANTHER" id="PTHR23426:SF65">
    <property type="entry name" value="FERREDOXIN-2, MITOCHONDRIAL"/>
    <property type="match status" value="1"/>
</dbReference>
<dbReference type="Gene3D" id="3.10.20.30">
    <property type="match status" value="1"/>
</dbReference>
<evidence type="ECO:0000256" key="4">
    <source>
        <dbReference type="ARBA" id="ARBA00023004"/>
    </source>
</evidence>
<comment type="cofactor">
    <cofactor evidence="6">
        <name>[2Fe-2S] cluster</name>
        <dbReference type="ChEBI" id="CHEBI:190135"/>
    </cofactor>
</comment>
<evidence type="ECO:0000313" key="9">
    <source>
        <dbReference type="Proteomes" id="UP000317093"/>
    </source>
</evidence>